<gene>
    <name evidence="1" type="ORF">Cgig2_029015</name>
</gene>
<evidence type="ECO:0000313" key="1">
    <source>
        <dbReference type="EMBL" id="KAJ8432174.1"/>
    </source>
</evidence>
<organism evidence="1 2">
    <name type="scientific">Carnegiea gigantea</name>
    <dbReference type="NCBI Taxonomy" id="171969"/>
    <lineage>
        <taxon>Eukaryota</taxon>
        <taxon>Viridiplantae</taxon>
        <taxon>Streptophyta</taxon>
        <taxon>Embryophyta</taxon>
        <taxon>Tracheophyta</taxon>
        <taxon>Spermatophyta</taxon>
        <taxon>Magnoliopsida</taxon>
        <taxon>eudicotyledons</taxon>
        <taxon>Gunneridae</taxon>
        <taxon>Pentapetalae</taxon>
        <taxon>Caryophyllales</taxon>
        <taxon>Cactineae</taxon>
        <taxon>Cactaceae</taxon>
        <taxon>Cactoideae</taxon>
        <taxon>Echinocereeae</taxon>
        <taxon>Carnegiea</taxon>
    </lineage>
</organism>
<evidence type="ECO:0000313" key="2">
    <source>
        <dbReference type="Proteomes" id="UP001153076"/>
    </source>
</evidence>
<protein>
    <submittedName>
        <fullName evidence="1">Uncharacterized protein</fullName>
    </submittedName>
</protein>
<dbReference type="OrthoDB" id="1752264at2759"/>
<dbReference type="EMBL" id="JAKOGI010000629">
    <property type="protein sequence ID" value="KAJ8432174.1"/>
    <property type="molecule type" value="Genomic_DNA"/>
</dbReference>
<proteinExistence type="predicted"/>
<accession>A0A9Q1JWD2</accession>
<dbReference type="AlphaFoldDB" id="A0A9Q1JWD2"/>
<comment type="caution">
    <text evidence="1">The sequence shown here is derived from an EMBL/GenBank/DDBJ whole genome shotgun (WGS) entry which is preliminary data.</text>
</comment>
<dbReference type="Proteomes" id="UP001153076">
    <property type="component" value="Unassembled WGS sequence"/>
</dbReference>
<name>A0A9Q1JWD2_9CARY</name>
<keyword evidence="2" id="KW-1185">Reference proteome</keyword>
<reference evidence="1" key="1">
    <citation type="submission" date="2022-04" db="EMBL/GenBank/DDBJ databases">
        <title>Carnegiea gigantea Genome sequencing and assembly v2.</title>
        <authorList>
            <person name="Copetti D."/>
            <person name="Sanderson M.J."/>
            <person name="Burquez A."/>
            <person name="Wojciechowski M.F."/>
        </authorList>
    </citation>
    <scope>NUCLEOTIDE SEQUENCE</scope>
    <source>
        <strain evidence="1">SGP5-SGP5p</strain>
        <tissue evidence="1">Aerial part</tissue>
    </source>
</reference>
<sequence>MPVWLVRNFDICSCSLPLANGRMRLTKHDVNVTLGFPMDPLERYGYLEDTLDKTSITGEEEQVIKNEYHSKGVEDEGKAEDQTLISKVKAPFWDGRAATDLIITNNQRLAKVITELEEFIPGARSPLKRVRKVAVESVSDALIRDRLTRSEDRTPIDAIEKHFMGSREMVHDFPQFVISSFILGVSQEEKEVLPVRIVVVDSQPDILVAIVQKDNDAFVDRSLMRIVEPDLQIRHVQTTTNIEKGKVVLAEASKRRRTSVN</sequence>